<evidence type="ECO:0000313" key="3">
    <source>
        <dbReference type="Proteomes" id="UP000772618"/>
    </source>
</evidence>
<organism evidence="2 3">
    <name type="scientific">Chryseosolibacter indicus</name>
    <dbReference type="NCBI Taxonomy" id="2782351"/>
    <lineage>
        <taxon>Bacteria</taxon>
        <taxon>Pseudomonadati</taxon>
        <taxon>Bacteroidota</taxon>
        <taxon>Cytophagia</taxon>
        <taxon>Cytophagales</taxon>
        <taxon>Chryseotaleaceae</taxon>
        <taxon>Chryseosolibacter</taxon>
    </lineage>
</organism>
<dbReference type="RefSeq" id="WP_254155085.1">
    <property type="nucleotide sequence ID" value="NZ_JAHESD010000047.1"/>
</dbReference>
<proteinExistence type="predicted"/>
<feature type="compositionally biased region" description="Gly residues" evidence="1">
    <location>
        <begin position="56"/>
        <end position="72"/>
    </location>
</feature>
<feature type="region of interest" description="Disordered" evidence="1">
    <location>
        <begin position="30"/>
        <end position="77"/>
    </location>
</feature>
<accession>A0ABS5VVQ2</accession>
<reference evidence="2 3" key="1">
    <citation type="submission" date="2021-05" db="EMBL/GenBank/DDBJ databases">
        <title>A Polyphasic approach of four new species of the genus Ohtaekwangia: Ohtaekwangia histidinii sp. nov., Ohtaekwangia cretensis sp. nov., Ohtaekwangia indiensis sp. nov., Ohtaekwangia reichenbachii sp. nov. from diverse environment.</title>
        <authorList>
            <person name="Octaviana S."/>
        </authorList>
    </citation>
    <scope>NUCLEOTIDE SEQUENCE [LARGE SCALE GENOMIC DNA]</scope>
    <source>
        <strain evidence="2 3">PWU20</strain>
    </source>
</reference>
<name>A0ABS5VVQ2_9BACT</name>
<dbReference type="Proteomes" id="UP000772618">
    <property type="component" value="Unassembled WGS sequence"/>
</dbReference>
<keyword evidence="3" id="KW-1185">Reference proteome</keyword>
<dbReference type="PROSITE" id="PS51257">
    <property type="entry name" value="PROKAR_LIPOPROTEIN"/>
    <property type="match status" value="1"/>
</dbReference>
<comment type="caution">
    <text evidence="2">The sequence shown here is derived from an EMBL/GenBank/DDBJ whole genome shotgun (WGS) entry which is preliminary data.</text>
</comment>
<protein>
    <submittedName>
        <fullName evidence="2">Uncharacterized protein</fullName>
    </submittedName>
</protein>
<dbReference type="EMBL" id="JAHESD010000047">
    <property type="protein sequence ID" value="MBT1705128.1"/>
    <property type="molecule type" value="Genomic_DNA"/>
</dbReference>
<evidence type="ECO:0000313" key="2">
    <source>
        <dbReference type="EMBL" id="MBT1705128.1"/>
    </source>
</evidence>
<evidence type="ECO:0000256" key="1">
    <source>
        <dbReference type="SAM" id="MobiDB-lite"/>
    </source>
</evidence>
<sequence length="213" mass="22531">MKKITLTKGIVLFLIVLFSIVSCNENQVVPSPAETEQESEENAKADESSNARRPGDPGGTGGGGGSTGGGTSVGTELTWNGDGRWHGNFAGTPVWFYGPNPRDLKNGIQGEWPVTCAYYTPGACYPDGFVVYGDGSNFTVLQPACAGRVTTISLPRYGGGKFTTVTRNIQSFTGGTCKIEWHGKVIVNARCVPMVVDIDSEYPVNLCGAIAVQ</sequence>
<feature type="compositionally biased region" description="Basic and acidic residues" evidence="1">
    <location>
        <begin position="41"/>
        <end position="55"/>
    </location>
</feature>
<gene>
    <name evidence="2" type="ORF">KK060_17680</name>
</gene>